<keyword evidence="4" id="KW-0653">Protein transport</keyword>
<dbReference type="GO" id="GO:0042147">
    <property type="term" value="P:retrograde transport, endosome to Golgi"/>
    <property type="evidence" value="ECO:0007669"/>
    <property type="project" value="TreeGrafter"/>
</dbReference>
<dbReference type="GO" id="GO:0005829">
    <property type="term" value="C:cytosol"/>
    <property type="evidence" value="ECO:0007669"/>
    <property type="project" value="GOC"/>
</dbReference>
<dbReference type="GO" id="GO:0015031">
    <property type="term" value="P:protein transport"/>
    <property type="evidence" value="ECO:0007669"/>
    <property type="project" value="UniProtKB-KW"/>
</dbReference>
<dbReference type="Proteomes" id="UP001295684">
    <property type="component" value="Unassembled WGS sequence"/>
</dbReference>
<evidence type="ECO:0000256" key="3">
    <source>
        <dbReference type="ARBA" id="ARBA00022741"/>
    </source>
</evidence>
<dbReference type="SMART" id="SM00176">
    <property type="entry name" value="RAN"/>
    <property type="match status" value="1"/>
</dbReference>
<dbReference type="PANTHER" id="PTHR47981:SF1">
    <property type="entry name" value="RE17845P"/>
    <property type="match status" value="1"/>
</dbReference>
<dbReference type="PROSITE" id="PS51419">
    <property type="entry name" value="RAB"/>
    <property type="match status" value="1"/>
</dbReference>
<dbReference type="GO" id="GO:0003924">
    <property type="term" value="F:GTPase activity"/>
    <property type="evidence" value="ECO:0007669"/>
    <property type="project" value="InterPro"/>
</dbReference>
<comment type="similarity">
    <text evidence="1">Belongs to the small GTPase superfamily. Rab family.</text>
</comment>
<dbReference type="GO" id="GO:0045335">
    <property type="term" value="C:phagocytic vesicle"/>
    <property type="evidence" value="ECO:0007669"/>
    <property type="project" value="TreeGrafter"/>
</dbReference>
<dbReference type="InterPro" id="IPR005225">
    <property type="entry name" value="Small_GTP-bd"/>
</dbReference>
<dbReference type="EMBL" id="CAMPGE010021804">
    <property type="protein sequence ID" value="CAI2379919.1"/>
    <property type="molecule type" value="Genomic_DNA"/>
</dbReference>
<dbReference type="GO" id="GO:0002682">
    <property type="term" value="P:regulation of immune system process"/>
    <property type="evidence" value="ECO:0007669"/>
    <property type="project" value="UniProtKB-ARBA"/>
</dbReference>
<keyword evidence="7" id="KW-0636">Prenylation</keyword>
<dbReference type="SUPFAM" id="SSF52540">
    <property type="entry name" value="P-loop containing nucleoside triphosphate hydrolases"/>
    <property type="match status" value="1"/>
</dbReference>
<dbReference type="InterPro" id="IPR001806">
    <property type="entry name" value="Small_GTPase"/>
</dbReference>
<dbReference type="InterPro" id="IPR027417">
    <property type="entry name" value="P-loop_NTPase"/>
</dbReference>
<evidence type="ECO:0000313" key="10">
    <source>
        <dbReference type="Proteomes" id="UP001295684"/>
    </source>
</evidence>
<dbReference type="PRINTS" id="PR00449">
    <property type="entry name" value="RASTRNSFRMNG"/>
</dbReference>
<dbReference type="GO" id="GO:0005525">
    <property type="term" value="F:GTP binding"/>
    <property type="evidence" value="ECO:0007669"/>
    <property type="project" value="UniProtKB-KW"/>
</dbReference>
<keyword evidence="2" id="KW-0813">Transport</keyword>
<evidence type="ECO:0000256" key="1">
    <source>
        <dbReference type="ARBA" id="ARBA00006270"/>
    </source>
</evidence>
<keyword evidence="10" id="KW-1185">Reference proteome</keyword>
<protein>
    <recommendedName>
        <fullName evidence="8">Ras-related protein Rab-7b</fullName>
    </recommendedName>
</protein>
<dbReference type="PANTHER" id="PTHR47981">
    <property type="entry name" value="RAB FAMILY"/>
    <property type="match status" value="1"/>
</dbReference>
<dbReference type="NCBIfam" id="TIGR00231">
    <property type="entry name" value="small_GTP"/>
    <property type="match status" value="1"/>
</dbReference>
<dbReference type="GO" id="GO:0005770">
    <property type="term" value="C:late endosome"/>
    <property type="evidence" value="ECO:0007669"/>
    <property type="project" value="TreeGrafter"/>
</dbReference>
<comment type="caution">
    <text evidence="9">The sequence shown here is derived from an EMBL/GenBank/DDBJ whole genome shotgun (WGS) entry which is preliminary data.</text>
</comment>
<evidence type="ECO:0000313" key="9">
    <source>
        <dbReference type="EMBL" id="CAI2379919.1"/>
    </source>
</evidence>
<accession>A0AAD1XW10</accession>
<reference evidence="9" key="1">
    <citation type="submission" date="2023-07" db="EMBL/GenBank/DDBJ databases">
        <authorList>
            <consortium name="AG Swart"/>
            <person name="Singh M."/>
            <person name="Singh A."/>
            <person name="Seah K."/>
            <person name="Emmerich C."/>
        </authorList>
    </citation>
    <scope>NUCLEOTIDE SEQUENCE</scope>
    <source>
        <strain evidence="9">DP1</strain>
    </source>
</reference>
<dbReference type="PROSITE" id="PS51421">
    <property type="entry name" value="RAS"/>
    <property type="match status" value="1"/>
</dbReference>
<dbReference type="SMART" id="SM00174">
    <property type="entry name" value="RHO"/>
    <property type="match status" value="1"/>
</dbReference>
<keyword evidence="3" id="KW-0547">Nucleotide-binding</keyword>
<evidence type="ECO:0000256" key="4">
    <source>
        <dbReference type="ARBA" id="ARBA00022927"/>
    </source>
</evidence>
<evidence type="ECO:0000256" key="7">
    <source>
        <dbReference type="ARBA" id="ARBA00023289"/>
    </source>
</evidence>
<evidence type="ECO:0000256" key="2">
    <source>
        <dbReference type="ARBA" id="ARBA00022448"/>
    </source>
</evidence>
<dbReference type="GO" id="GO:0005764">
    <property type="term" value="C:lysosome"/>
    <property type="evidence" value="ECO:0007669"/>
    <property type="project" value="UniProtKB-ARBA"/>
</dbReference>
<dbReference type="SMART" id="SM00173">
    <property type="entry name" value="RAS"/>
    <property type="match status" value="1"/>
</dbReference>
<organism evidence="9 10">
    <name type="scientific">Euplotes crassus</name>
    <dbReference type="NCBI Taxonomy" id="5936"/>
    <lineage>
        <taxon>Eukaryota</taxon>
        <taxon>Sar</taxon>
        <taxon>Alveolata</taxon>
        <taxon>Ciliophora</taxon>
        <taxon>Intramacronucleata</taxon>
        <taxon>Spirotrichea</taxon>
        <taxon>Hypotrichia</taxon>
        <taxon>Euplotida</taxon>
        <taxon>Euplotidae</taxon>
        <taxon>Moneuplotes</taxon>
    </lineage>
</organism>
<evidence type="ECO:0000256" key="6">
    <source>
        <dbReference type="ARBA" id="ARBA00023288"/>
    </source>
</evidence>
<evidence type="ECO:0000256" key="8">
    <source>
        <dbReference type="ARBA" id="ARBA00067801"/>
    </source>
</evidence>
<keyword evidence="5" id="KW-0342">GTP-binding</keyword>
<keyword evidence="6" id="KW-0449">Lipoprotein</keyword>
<dbReference type="PROSITE" id="PS51420">
    <property type="entry name" value="RHO"/>
    <property type="match status" value="1"/>
</dbReference>
<proteinExistence type="inferred from homology"/>
<dbReference type="FunFam" id="3.40.50.300:FF:000751">
    <property type="entry name" value="Rab family GTPase, putative"/>
    <property type="match status" value="1"/>
</dbReference>
<dbReference type="SMART" id="SM00175">
    <property type="entry name" value="RAB"/>
    <property type="match status" value="1"/>
</dbReference>
<dbReference type="AlphaFoldDB" id="A0AAD1XW10"/>
<dbReference type="Pfam" id="PF00071">
    <property type="entry name" value="Ras"/>
    <property type="match status" value="1"/>
</dbReference>
<evidence type="ECO:0000256" key="5">
    <source>
        <dbReference type="ARBA" id="ARBA00023134"/>
    </source>
</evidence>
<sequence>MEKKKNKKVFLKVVIIGDSGVGKTSLIHRYTSTRFLQDFKPTIGAEFSNKEVVINGKTVVAQIWDTAGQERYQSLGISFYRGADCCGIVFDRSDHSSFENLDTWKNAFLKHGAPKEEGTFPFLVIGNKSDLDDGTLVKERDAQQWCADNGNLEYIETSAKDNTSVEEAFTKLIEKGMEREKVNLVELPDRMSQKNKTVNLQRDVAKDVNRKPQKKKCC</sequence>
<dbReference type="Gene3D" id="3.40.50.300">
    <property type="entry name" value="P-loop containing nucleotide triphosphate hydrolases"/>
    <property type="match status" value="1"/>
</dbReference>
<gene>
    <name evidence="9" type="ORF">ECRASSUSDP1_LOCUS21341</name>
</gene>
<name>A0AAD1XW10_EUPCR</name>